<dbReference type="EMBL" id="JEME01001469">
    <property type="protein sequence ID" value="KYG07060.1"/>
    <property type="molecule type" value="Genomic_DNA"/>
</dbReference>
<dbReference type="InterPro" id="IPR050190">
    <property type="entry name" value="UPF0213_domain"/>
</dbReference>
<evidence type="ECO:0000313" key="3">
    <source>
        <dbReference type="EMBL" id="KYG07060.1"/>
    </source>
</evidence>
<dbReference type="Proteomes" id="UP000075502">
    <property type="component" value="Unassembled WGS sequence"/>
</dbReference>
<feature type="domain" description="GIY-YIG" evidence="2">
    <location>
        <begin position="3"/>
        <end position="78"/>
    </location>
</feature>
<keyword evidence="3" id="KW-0378">Hydrolase</keyword>
<proteinExistence type="inferred from homology"/>
<dbReference type="CDD" id="cd10456">
    <property type="entry name" value="GIY-YIG_UPF0213"/>
    <property type="match status" value="1"/>
</dbReference>
<dbReference type="PANTHER" id="PTHR34477:SF1">
    <property type="entry name" value="UPF0213 PROTEIN YHBQ"/>
    <property type="match status" value="1"/>
</dbReference>
<dbReference type="InterPro" id="IPR035901">
    <property type="entry name" value="GIY-YIG_endonuc_sf"/>
</dbReference>
<reference evidence="3 4" key="1">
    <citation type="submission" date="2014-02" db="EMBL/GenBank/DDBJ databases">
        <title>The small core and large imbalanced accessory genome model reveals a collaborative survival strategy of Sorangium cellulosum strains in nature.</title>
        <authorList>
            <person name="Han K."/>
            <person name="Peng R."/>
            <person name="Blom J."/>
            <person name="Li Y.-Z."/>
        </authorList>
    </citation>
    <scope>NUCLEOTIDE SEQUENCE [LARGE SCALE GENOMIC DNA]</scope>
    <source>
        <strain evidence="3 4">So0007-03</strain>
    </source>
</reference>
<comment type="caution">
    <text evidence="3">The sequence shown here is derived from an EMBL/GenBank/DDBJ whole genome shotgun (WGS) entry which is preliminary data.</text>
</comment>
<dbReference type="SUPFAM" id="SSF82771">
    <property type="entry name" value="GIY-YIG endonuclease"/>
    <property type="match status" value="1"/>
</dbReference>
<dbReference type="AlphaFoldDB" id="A0A150TQV4"/>
<keyword evidence="3" id="KW-0255">Endonuclease</keyword>
<evidence type="ECO:0000259" key="2">
    <source>
        <dbReference type="PROSITE" id="PS50164"/>
    </source>
</evidence>
<organism evidence="3 4">
    <name type="scientific">Sorangium cellulosum</name>
    <name type="common">Polyangium cellulosum</name>
    <dbReference type="NCBI Taxonomy" id="56"/>
    <lineage>
        <taxon>Bacteria</taxon>
        <taxon>Pseudomonadati</taxon>
        <taxon>Myxococcota</taxon>
        <taxon>Polyangia</taxon>
        <taxon>Polyangiales</taxon>
        <taxon>Polyangiaceae</taxon>
        <taxon>Sorangium</taxon>
    </lineage>
</organism>
<accession>A0A150TQV4</accession>
<evidence type="ECO:0000313" key="4">
    <source>
        <dbReference type="Proteomes" id="UP000075502"/>
    </source>
</evidence>
<dbReference type="InterPro" id="IPR000305">
    <property type="entry name" value="GIY-YIG_endonuc"/>
</dbReference>
<evidence type="ECO:0000256" key="1">
    <source>
        <dbReference type="ARBA" id="ARBA00007435"/>
    </source>
</evidence>
<comment type="similarity">
    <text evidence="1">Belongs to the UPF0213 family.</text>
</comment>
<dbReference type="PANTHER" id="PTHR34477">
    <property type="entry name" value="UPF0213 PROTEIN YHBQ"/>
    <property type="match status" value="1"/>
</dbReference>
<keyword evidence="3" id="KW-0540">Nuclease</keyword>
<gene>
    <name evidence="3" type="ORF">BE21_31300</name>
</gene>
<dbReference type="Pfam" id="PF01541">
    <property type="entry name" value="GIY-YIG"/>
    <property type="match status" value="1"/>
</dbReference>
<sequence length="87" mass="9254">MTAAWHVYILRCGDGSLYTGIARDVAARLAQHEAGRGARYTRGRGPLALVHVEAAADKGEALRREAAIRRLGRAGKEALAAGSRSAR</sequence>
<dbReference type="PROSITE" id="PS50164">
    <property type="entry name" value="GIY_YIG"/>
    <property type="match status" value="1"/>
</dbReference>
<name>A0A150TQV4_SORCE</name>
<dbReference type="Gene3D" id="3.40.1440.10">
    <property type="entry name" value="GIY-YIG endonuclease"/>
    <property type="match status" value="1"/>
</dbReference>
<protein>
    <submittedName>
        <fullName evidence="3">Endonuclease</fullName>
    </submittedName>
</protein>
<dbReference type="GO" id="GO:0004519">
    <property type="term" value="F:endonuclease activity"/>
    <property type="evidence" value="ECO:0007669"/>
    <property type="project" value="UniProtKB-KW"/>
</dbReference>